<gene>
    <name evidence="2" type="ORF">Pfra01_002782800</name>
</gene>
<protein>
    <submittedName>
        <fullName evidence="2">Unnamed protein product</fullName>
    </submittedName>
</protein>
<accession>A0A9W7DBP0</accession>
<keyword evidence="3" id="KW-1185">Reference proteome</keyword>
<dbReference type="Proteomes" id="UP001165121">
    <property type="component" value="Unassembled WGS sequence"/>
</dbReference>
<feature type="compositionally biased region" description="Polar residues" evidence="1">
    <location>
        <begin position="90"/>
        <end position="102"/>
    </location>
</feature>
<dbReference type="AlphaFoldDB" id="A0A9W7DBP0"/>
<feature type="region of interest" description="Disordered" evidence="1">
    <location>
        <begin position="84"/>
        <end position="104"/>
    </location>
</feature>
<feature type="region of interest" description="Disordered" evidence="1">
    <location>
        <begin position="1"/>
        <end position="34"/>
    </location>
</feature>
<proteinExistence type="predicted"/>
<evidence type="ECO:0000313" key="2">
    <source>
        <dbReference type="EMBL" id="GMF63820.1"/>
    </source>
</evidence>
<reference evidence="2" key="1">
    <citation type="submission" date="2023-04" db="EMBL/GenBank/DDBJ databases">
        <title>Phytophthora fragariaefolia NBRC 109709.</title>
        <authorList>
            <person name="Ichikawa N."/>
            <person name="Sato H."/>
            <person name="Tonouchi N."/>
        </authorList>
    </citation>
    <scope>NUCLEOTIDE SEQUENCE</scope>
    <source>
        <strain evidence="2">NBRC 109709</strain>
    </source>
</reference>
<feature type="compositionally biased region" description="Basic and acidic residues" evidence="1">
    <location>
        <begin position="157"/>
        <end position="173"/>
    </location>
</feature>
<feature type="region of interest" description="Disordered" evidence="1">
    <location>
        <begin position="157"/>
        <end position="187"/>
    </location>
</feature>
<sequence length="187" mass="21331">MFVNAFPELQTQDQDVGQAEEGERNGQQTTAGVADDEAVYQVEAGVRHNEQPTATVADDEAVGQVEEVQQPMESMHHLLPVIIPDDVSDNSDGATQNNPTQETSRRYDYSRVVTYIFNDDGEEMNAEIEWSNNIEPVSHLHRTDRAIARRLQVQLDSRRRQERIQIQQEDRERRARNRAAGPSIDEF</sequence>
<organism evidence="2 3">
    <name type="scientific">Phytophthora fragariaefolia</name>
    <dbReference type="NCBI Taxonomy" id="1490495"/>
    <lineage>
        <taxon>Eukaryota</taxon>
        <taxon>Sar</taxon>
        <taxon>Stramenopiles</taxon>
        <taxon>Oomycota</taxon>
        <taxon>Peronosporomycetes</taxon>
        <taxon>Peronosporales</taxon>
        <taxon>Peronosporaceae</taxon>
        <taxon>Phytophthora</taxon>
    </lineage>
</organism>
<evidence type="ECO:0000256" key="1">
    <source>
        <dbReference type="SAM" id="MobiDB-lite"/>
    </source>
</evidence>
<name>A0A9W7DBP0_9STRA</name>
<dbReference type="EMBL" id="BSXT01007501">
    <property type="protein sequence ID" value="GMF63820.1"/>
    <property type="molecule type" value="Genomic_DNA"/>
</dbReference>
<comment type="caution">
    <text evidence="2">The sequence shown here is derived from an EMBL/GenBank/DDBJ whole genome shotgun (WGS) entry which is preliminary data.</text>
</comment>
<evidence type="ECO:0000313" key="3">
    <source>
        <dbReference type="Proteomes" id="UP001165121"/>
    </source>
</evidence>